<evidence type="ECO:0000313" key="9">
    <source>
        <dbReference type="EMBL" id="PWA04265.1"/>
    </source>
</evidence>
<evidence type="ECO:0000256" key="6">
    <source>
        <dbReference type="ARBA" id="ARBA00023136"/>
    </source>
</evidence>
<feature type="non-terminal residue" evidence="9">
    <location>
        <position position="1"/>
    </location>
</feature>
<feature type="non-terminal residue" evidence="9">
    <location>
        <position position="164"/>
    </location>
</feature>
<keyword evidence="5 7" id="KW-1133">Transmembrane helix</keyword>
<evidence type="ECO:0000256" key="2">
    <source>
        <dbReference type="ARBA" id="ARBA00022475"/>
    </source>
</evidence>
<keyword evidence="2" id="KW-1003">Cell membrane</keyword>
<keyword evidence="6 7" id="KW-0472">Membrane</keyword>
<dbReference type="GO" id="GO:0022857">
    <property type="term" value="F:transmembrane transporter activity"/>
    <property type="evidence" value="ECO:0007669"/>
    <property type="project" value="TreeGrafter"/>
</dbReference>
<feature type="domain" description="TRAP C4-dicarboxylate transport system permease DctM subunit" evidence="8">
    <location>
        <begin position="6"/>
        <end position="163"/>
    </location>
</feature>
<dbReference type="Proteomes" id="UP000245998">
    <property type="component" value="Unassembled WGS sequence"/>
</dbReference>
<dbReference type="PANTHER" id="PTHR33362">
    <property type="entry name" value="SIALIC ACID TRAP TRANSPORTER PERMEASE PROTEIN SIAT-RELATED"/>
    <property type="match status" value="1"/>
</dbReference>
<accession>A0A2U1JGW8</accession>
<evidence type="ECO:0000256" key="4">
    <source>
        <dbReference type="ARBA" id="ARBA00022692"/>
    </source>
</evidence>
<keyword evidence="10" id="KW-1185">Reference proteome</keyword>
<evidence type="ECO:0000256" key="7">
    <source>
        <dbReference type="SAM" id="Phobius"/>
    </source>
</evidence>
<sequence>LIGGSIIAGGTLGPLIPPSTLFIIYGMMTEQSIGQLLIAGLVPGIILMALYMLTIFILVTIKPDWAPSVKDKITWKEKFASLKSTIWILILFAIVIGGMYLGLFNPTEAAGIGAAATFIIALVRRKLTFKNFIGAMSSTLKTTGFLFAIIIMAFLLNYFMTITK</sequence>
<proteinExistence type="predicted"/>
<name>A0A2U1JGW8_9BACI</name>
<feature type="transmembrane region" description="Helical" evidence="7">
    <location>
        <begin position="109"/>
        <end position="127"/>
    </location>
</feature>
<feature type="transmembrane region" description="Helical" evidence="7">
    <location>
        <begin position="139"/>
        <end position="160"/>
    </location>
</feature>
<protein>
    <submittedName>
        <fullName evidence="9">TRAP transporter large permease</fullName>
    </submittedName>
</protein>
<evidence type="ECO:0000259" key="8">
    <source>
        <dbReference type="Pfam" id="PF06808"/>
    </source>
</evidence>
<dbReference type="InterPro" id="IPR004681">
    <property type="entry name" value="TRAP_DctM"/>
</dbReference>
<evidence type="ECO:0000256" key="3">
    <source>
        <dbReference type="ARBA" id="ARBA00022519"/>
    </source>
</evidence>
<dbReference type="OrthoDB" id="9785600at2"/>
<dbReference type="RefSeq" id="WP_116556411.1">
    <property type="nucleotide sequence ID" value="NZ_QCZG01000118.1"/>
</dbReference>
<feature type="transmembrane region" description="Helical" evidence="7">
    <location>
        <begin position="82"/>
        <end position="103"/>
    </location>
</feature>
<organism evidence="9 10">
    <name type="scientific">Pueribacillus theae</name>
    <dbReference type="NCBI Taxonomy" id="2171751"/>
    <lineage>
        <taxon>Bacteria</taxon>
        <taxon>Bacillati</taxon>
        <taxon>Bacillota</taxon>
        <taxon>Bacilli</taxon>
        <taxon>Bacillales</taxon>
        <taxon>Bacillaceae</taxon>
        <taxon>Pueribacillus</taxon>
    </lineage>
</organism>
<gene>
    <name evidence="9" type="ORF">DCC39_18945</name>
</gene>
<evidence type="ECO:0000313" key="10">
    <source>
        <dbReference type="Proteomes" id="UP000245998"/>
    </source>
</evidence>
<comment type="subcellular location">
    <subcellularLocation>
        <location evidence="1">Cell inner membrane</location>
        <topology evidence="1">Multi-pass membrane protein</topology>
    </subcellularLocation>
</comment>
<dbReference type="PANTHER" id="PTHR33362:SF5">
    <property type="entry name" value="C4-DICARBOXYLATE TRAP TRANSPORTER LARGE PERMEASE PROTEIN DCTM"/>
    <property type="match status" value="1"/>
</dbReference>
<reference evidence="9 10" key="1">
    <citation type="submission" date="2018-04" db="EMBL/GenBank/DDBJ databases">
        <title>Camelliibacillus theae gen. nov., sp. nov., isolated from Pu'er tea.</title>
        <authorList>
            <person name="Niu L."/>
        </authorList>
    </citation>
    <scope>NUCLEOTIDE SEQUENCE [LARGE SCALE GENOMIC DNA]</scope>
    <source>
        <strain evidence="9 10">T8</strain>
    </source>
</reference>
<evidence type="ECO:0000256" key="5">
    <source>
        <dbReference type="ARBA" id="ARBA00022989"/>
    </source>
</evidence>
<keyword evidence="4 7" id="KW-0812">Transmembrane</keyword>
<dbReference type="InterPro" id="IPR010656">
    <property type="entry name" value="DctM"/>
</dbReference>
<keyword evidence="3" id="KW-0997">Cell inner membrane</keyword>
<comment type="caution">
    <text evidence="9">The sequence shown here is derived from an EMBL/GenBank/DDBJ whole genome shotgun (WGS) entry which is preliminary data.</text>
</comment>
<dbReference type="AlphaFoldDB" id="A0A2U1JGW8"/>
<feature type="transmembrane region" description="Helical" evidence="7">
    <location>
        <begin position="36"/>
        <end position="61"/>
    </location>
</feature>
<evidence type="ECO:0000256" key="1">
    <source>
        <dbReference type="ARBA" id="ARBA00004429"/>
    </source>
</evidence>
<dbReference type="Pfam" id="PF06808">
    <property type="entry name" value="DctM"/>
    <property type="match status" value="1"/>
</dbReference>
<dbReference type="EMBL" id="QCZG01000118">
    <property type="protein sequence ID" value="PWA04265.1"/>
    <property type="molecule type" value="Genomic_DNA"/>
</dbReference>
<dbReference type="GO" id="GO:0005886">
    <property type="term" value="C:plasma membrane"/>
    <property type="evidence" value="ECO:0007669"/>
    <property type="project" value="UniProtKB-SubCell"/>
</dbReference>